<reference evidence="1 2" key="2">
    <citation type="journal article" date="2022" name="Mol. Ecol. Resour.">
        <title>The genomes of chicory, endive, great burdock and yacon provide insights into Asteraceae paleo-polyploidization history and plant inulin production.</title>
        <authorList>
            <person name="Fan W."/>
            <person name="Wang S."/>
            <person name="Wang H."/>
            <person name="Wang A."/>
            <person name="Jiang F."/>
            <person name="Liu H."/>
            <person name="Zhao H."/>
            <person name="Xu D."/>
            <person name="Zhang Y."/>
        </authorList>
    </citation>
    <scope>NUCLEOTIDE SEQUENCE [LARGE SCALE GENOMIC DNA]</scope>
    <source>
        <strain evidence="2">cv. Niubang</strain>
    </source>
</reference>
<name>A0ACB9FLE5_ARCLA</name>
<keyword evidence="2" id="KW-1185">Reference proteome</keyword>
<sequence>MESAMPSSSAPPYSGGAGGKFRKPPPVSRRRPSTPYDRPSLTTGNKKSDDSQDGGGGWLTKLVVNPARRLIVGGATRILPSFFSKSDSSSADEYEDDPPGDQDDQDIEATVNACSDAKHTSELGVSRWSGDAGPSNEMNKLKESSEHNDARLDKSKNSIGDLGLDKIENMLKGKQFSRDESNRLMEILNSRLVDVSSAEGEKKAPDVISQGQAKEGMLDGEIPSTLTMGKQYDLERAVLETPMRRLQSNMREEVAASPIDIARAYMGSRTPELGFNTYSTISKDGREQQPSNLFPSKPHILTPSSKSSTCWPGAMVQDQRGFLTPQSQRGRYGLHNFPRTPYSRTVYSRTKPELNQLKADTRSSNIPLTTFQQSRTPNYRQMKSSGDVMDGGYGSVGPIRRVRNKFASEPGLEGPSSPFSAQVPSSSGASRSFMPVFQKNPETSGTSGRSNVNKVDRHEQTFKGEATPAGPSNETVRKILEQLDRHKPTPKEKAAELKLATEWKRSPSQDITLMPKESTIIATLSGPDLQRTGVSSDNRSFKETNGGVSFKAIPDPTKTSNAATKTSSTVDDAGAGPSFGFKNMGGADEKSTLANSKEKEKSQPWSVDNQINGVDLARKRPFQPILKPISFRRQDPQQVISADNGRGFTFPFSATTNSATEPPTPSIMPYFPATQSKELPTYSFGTKKSAGERVVFSFPSTSNAAPPIDDGESDLKFKFWSDKKKRVSFSSIGSDAIFIN</sequence>
<evidence type="ECO:0000313" key="1">
    <source>
        <dbReference type="EMBL" id="KAI3771661.1"/>
    </source>
</evidence>
<organism evidence="1 2">
    <name type="scientific">Arctium lappa</name>
    <name type="common">Greater burdock</name>
    <name type="synonym">Lappa major</name>
    <dbReference type="NCBI Taxonomy" id="4217"/>
    <lineage>
        <taxon>Eukaryota</taxon>
        <taxon>Viridiplantae</taxon>
        <taxon>Streptophyta</taxon>
        <taxon>Embryophyta</taxon>
        <taxon>Tracheophyta</taxon>
        <taxon>Spermatophyta</taxon>
        <taxon>Magnoliopsida</taxon>
        <taxon>eudicotyledons</taxon>
        <taxon>Gunneridae</taxon>
        <taxon>Pentapetalae</taxon>
        <taxon>asterids</taxon>
        <taxon>campanulids</taxon>
        <taxon>Asterales</taxon>
        <taxon>Asteraceae</taxon>
        <taxon>Carduoideae</taxon>
        <taxon>Cardueae</taxon>
        <taxon>Arctiinae</taxon>
        <taxon>Arctium</taxon>
    </lineage>
</organism>
<accession>A0ACB9FLE5</accession>
<evidence type="ECO:0000313" key="2">
    <source>
        <dbReference type="Proteomes" id="UP001055879"/>
    </source>
</evidence>
<proteinExistence type="predicted"/>
<dbReference type="Proteomes" id="UP001055879">
    <property type="component" value="Linkage Group LG01"/>
</dbReference>
<dbReference type="EMBL" id="CM042047">
    <property type="protein sequence ID" value="KAI3771661.1"/>
    <property type="molecule type" value="Genomic_DNA"/>
</dbReference>
<gene>
    <name evidence="1" type="ORF">L6452_02828</name>
</gene>
<reference evidence="2" key="1">
    <citation type="journal article" date="2022" name="Mol. Ecol. Resour.">
        <title>The genomes of chicory, endive, great burdock and yacon provide insights into Asteraceae palaeo-polyploidization history and plant inulin production.</title>
        <authorList>
            <person name="Fan W."/>
            <person name="Wang S."/>
            <person name="Wang H."/>
            <person name="Wang A."/>
            <person name="Jiang F."/>
            <person name="Liu H."/>
            <person name="Zhao H."/>
            <person name="Xu D."/>
            <person name="Zhang Y."/>
        </authorList>
    </citation>
    <scope>NUCLEOTIDE SEQUENCE [LARGE SCALE GENOMIC DNA]</scope>
    <source>
        <strain evidence="2">cv. Niubang</strain>
    </source>
</reference>
<comment type="caution">
    <text evidence="1">The sequence shown here is derived from an EMBL/GenBank/DDBJ whole genome shotgun (WGS) entry which is preliminary data.</text>
</comment>
<protein>
    <submittedName>
        <fullName evidence="1">Uncharacterized protein</fullName>
    </submittedName>
</protein>